<dbReference type="STRING" id="135826.KP77_09380"/>
<keyword evidence="3" id="KW-1185">Reference proteome</keyword>
<dbReference type="RefSeq" id="WP_160289501.1">
    <property type="nucleotide sequence ID" value="NZ_JXRQ01000015.1"/>
</dbReference>
<keyword evidence="1" id="KW-0812">Transmembrane</keyword>
<gene>
    <name evidence="2" type="ORF">KP77_09380</name>
</gene>
<reference evidence="2 3" key="1">
    <citation type="submission" date="2015-01" db="EMBL/GenBank/DDBJ databases">
        <title>Genome sequence of Jeotgalibacillus alimentarius.</title>
        <authorList>
            <person name="Goh K.M."/>
            <person name="Chan K.-G."/>
            <person name="Yaakop A.S."/>
            <person name="Ee R."/>
            <person name="Gan H.M."/>
            <person name="Chan C.S."/>
        </authorList>
    </citation>
    <scope>NUCLEOTIDE SEQUENCE [LARGE SCALE GENOMIC DNA]</scope>
    <source>
        <strain evidence="2 3">YKJ-13</strain>
    </source>
</reference>
<keyword evidence="1" id="KW-1133">Transmembrane helix</keyword>
<evidence type="ECO:0000313" key="2">
    <source>
        <dbReference type="EMBL" id="KIL51426.1"/>
    </source>
</evidence>
<feature type="transmembrane region" description="Helical" evidence="1">
    <location>
        <begin position="26"/>
        <end position="50"/>
    </location>
</feature>
<name>A0A0C2W494_9BACL</name>
<comment type="caution">
    <text evidence="2">The sequence shown here is derived from an EMBL/GenBank/DDBJ whole genome shotgun (WGS) entry which is preliminary data.</text>
</comment>
<sequence>MNIFIFFFVHMTVGLALVYYRSKLPAVLVTFSTVFLVMSVWYRAGVLWSFY</sequence>
<keyword evidence="1" id="KW-0472">Membrane</keyword>
<protein>
    <submittedName>
        <fullName evidence="2">Uncharacterized protein</fullName>
    </submittedName>
</protein>
<organism evidence="2 3">
    <name type="scientific">Jeotgalibacillus alimentarius</name>
    <dbReference type="NCBI Taxonomy" id="135826"/>
    <lineage>
        <taxon>Bacteria</taxon>
        <taxon>Bacillati</taxon>
        <taxon>Bacillota</taxon>
        <taxon>Bacilli</taxon>
        <taxon>Bacillales</taxon>
        <taxon>Caryophanaceae</taxon>
        <taxon>Jeotgalibacillus</taxon>
    </lineage>
</organism>
<evidence type="ECO:0000256" key="1">
    <source>
        <dbReference type="SAM" id="Phobius"/>
    </source>
</evidence>
<proteinExistence type="predicted"/>
<dbReference type="PATRIC" id="fig|135826.4.peg.933"/>
<dbReference type="AlphaFoldDB" id="A0A0C2W494"/>
<evidence type="ECO:0000313" key="3">
    <source>
        <dbReference type="Proteomes" id="UP000031950"/>
    </source>
</evidence>
<dbReference type="EMBL" id="JXRQ01000015">
    <property type="protein sequence ID" value="KIL51426.1"/>
    <property type="molecule type" value="Genomic_DNA"/>
</dbReference>
<accession>A0A0C2W494</accession>
<dbReference type="Proteomes" id="UP000031950">
    <property type="component" value="Unassembled WGS sequence"/>
</dbReference>